<dbReference type="GO" id="GO:0030435">
    <property type="term" value="P:sporulation resulting in formation of a cellular spore"/>
    <property type="evidence" value="ECO:0007669"/>
    <property type="project" value="InterPro"/>
</dbReference>
<accession>A0A0S6UEC0</accession>
<protein>
    <submittedName>
        <fullName evidence="2">Sporulation protein and related proteins</fullName>
    </submittedName>
</protein>
<proteinExistence type="predicted"/>
<dbReference type="AlphaFoldDB" id="A0A0S6UEC0"/>
<gene>
    <name evidence="2" type="ORF">MTY_1189</name>
</gene>
<organism evidence="2">
    <name type="scientific">Moorella thermoacetica Y72</name>
    <dbReference type="NCBI Taxonomy" id="1325331"/>
    <lineage>
        <taxon>Bacteria</taxon>
        <taxon>Bacillati</taxon>
        <taxon>Bacillota</taxon>
        <taxon>Clostridia</taxon>
        <taxon>Neomoorellales</taxon>
        <taxon>Neomoorellaceae</taxon>
        <taxon>Neomoorella</taxon>
    </lineage>
</organism>
<dbReference type="Pfam" id="PF08486">
    <property type="entry name" value="SpoIID"/>
    <property type="match status" value="1"/>
</dbReference>
<dbReference type="InterPro" id="IPR013486">
    <property type="entry name" value="SpoIID/LytB"/>
</dbReference>
<dbReference type="InterPro" id="IPR013693">
    <property type="entry name" value="SpoIID/LytB_N"/>
</dbReference>
<dbReference type="NCBIfam" id="TIGR02669">
    <property type="entry name" value="SpoIID_LytB"/>
    <property type="match status" value="1"/>
</dbReference>
<dbReference type="EMBL" id="DF238840">
    <property type="protein sequence ID" value="GAF25852.1"/>
    <property type="molecule type" value="Genomic_DNA"/>
</dbReference>
<name>A0A0S6UEC0_NEOTH</name>
<evidence type="ECO:0000259" key="1">
    <source>
        <dbReference type="Pfam" id="PF08486"/>
    </source>
</evidence>
<dbReference type="Proteomes" id="UP000063718">
    <property type="component" value="Unassembled WGS sequence"/>
</dbReference>
<evidence type="ECO:0000313" key="2">
    <source>
        <dbReference type="EMBL" id="GAF25852.1"/>
    </source>
</evidence>
<reference evidence="2" key="1">
    <citation type="journal article" date="2014" name="Gene">
        <title>Genome-guided analysis of transformation efficiency and carbon dioxide assimilation by Moorella thermoacetica Y72.</title>
        <authorList>
            <person name="Tsukahara K."/>
            <person name="Kita A."/>
            <person name="Nakashimada Y."/>
            <person name="Hoshino T."/>
            <person name="Murakami K."/>
        </authorList>
    </citation>
    <scope>NUCLEOTIDE SEQUENCE [LARGE SCALE GENOMIC DNA]</scope>
    <source>
        <strain evidence="2">Y72</strain>
    </source>
</reference>
<sequence>MHTPASFRPIIRLNPLKAGKDMARGFKLAAVLLNILLLSQLFAGCRVPARKPAAQEPIISLYVNQTGEVKRMKIEDYLPGVVAAEMDPTWPLNALAAQAILARTFTMKKIQEGGVKAHGTDASTSVEEFQAYDPTKINDNVRRAVEMTRGEVVKYNGNYINAWFYASGGSRTASSAIEGLNFRSEPAPYIQSVPDPGMAITTAENKSWTASFSNAELAAAVRKITGQDPGPITSVRVAARGPSGRATQLRIGRVTVDVPALRLALGNDRLRSTLITGITTSGGRVTFKGEGYGHGVGMSQWGARALAQQGKSPQDIIKYFFKDIQLVKAW</sequence>
<feature type="domain" description="Sporulation stage II protein D amidase enhancer LytB N-terminal" evidence="1">
    <location>
        <begin position="64"/>
        <end position="155"/>
    </location>
</feature>